<name>A0A4R8QY97_9MYCO</name>
<evidence type="ECO:0000256" key="1">
    <source>
        <dbReference type="SAM" id="MobiDB-lite"/>
    </source>
</evidence>
<evidence type="ECO:0000313" key="3">
    <source>
        <dbReference type="Proteomes" id="UP000295165"/>
    </source>
</evidence>
<feature type="region of interest" description="Disordered" evidence="1">
    <location>
        <begin position="229"/>
        <end position="255"/>
    </location>
</feature>
<dbReference type="GeneID" id="45762854"/>
<keyword evidence="3" id="KW-1185">Reference proteome</keyword>
<dbReference type="EMBL" id="PECC01000030">
    <property type="protein sequence ID" value="TDZ47620.1"/>
    <property type="molecule type" value="Genomic_DNA"/>
</dbReference>
<gene>
    <name evidence="2" type="ORF">CCUG63697_04675</name>
</gene>
<organism evidence="2 3">
    <name type="scientific">Mycobacteroides franklinii</name>
    <dbReference type="NCBI Taxonomy" id="948102"/>
    <lineage>
        <taxon>Bacteria</taxon>
        <taxon>Bacillati</taxon>
        <taxon>Actinomycetota</taxon>
        <taxon>Actinomycetes</taxon>
        <taxon>Mycobacteriales</taxon>
        <taxon>Mycobacteriaceae</taxon>
        <taxon>Mycobacteroides</taxon>
    </lineage>
</organism>
<dbReference type="Proteomes" id="UP000295165">
    <property type="component" value="Unassembled WGS sequence"/>
</dbReference>
<proteinExistence type="predicted"/>
<protein>
    <submittedName>
        <fullName evidence="2">Uncharacterized protein</fullName>
    </submittedName>
</protein>
<dbReference type="RefSeq" id="WP_043079362.1">
    <property type="nucleotide sequence ID" value="NZ_PECB01000003.1"/>
</dbReference>
<accession>A0A4R8QY97</accession>
<evidence type="ECO:0000313" key="2">
    <source>
        <dbReference type="EMBL" id="TDZ47620.1"/>
    </source>
</evidence>
<comment type="caution">
    <text evidence="2">The sequence shown here is derived from an EMBL/GenBank/DDBJ whole genome shotgun (WGS) entry which is preliminary data.</text>
</comment>
<dbReference type="AlphaFoldDB" id="A0A4R8QY97"/>
<sequence length="255" mass="27615">MNLEVQVECDTLVRQHHEALAQVRKDVADAVLKTAELWEPVFSDPSDMHGQLHCTSVRGLLIKARTDRESGVGLPEGEKPAKGSLTTRCGQGMSAILDDGRGGEGIRVRKAPSKVVAEHDRLVVYPSKAQREAALKLAEAEAQRVAEKATTEADDGGSPEPEVINGQYTFGGEFDHLERKPTGYDWFVLWTLSPDSLHVLEVFLAAVIGIDDSTNTVIVASAPLPKLVTRQEDTSDNDFEDFGKDSEEGTGPAPA</sequence>
<reference evidence="2 3" key="1">
    <citation type="journal article" date="2019" name="Sci. Rep.">
        <title>Extended insight into the Mycobacterium chelonae-abscessus complex through whole genome sequencing of Mycobacterium salmoniphilum outbreak and Mycobacterium salmoniphilum-like strains.</title>
        <authorList>
            <person name="Behra P.R.K."/>
            <person name="Das S."/>
            <person name="Pettersson B.M.F."/>
            <person name="Shirreff L."/>
            <person name="DuCote T."/>
            <person name="Jacobsson K.G."/>
            <person name="Ennis D.G."/>
            <person name="Kirsebom L.A."/>
        </authorList>
    </citation>
    <scope>NUCLEOTIDE SEQUENCE [LARGE SCALE GENOMIC DNA]</scope>
    <source>
        <strain evidence="2 3">CCUG 63697</strain>
    </source>
</reference>